<dbReference type="Proteomes" id="UP001207408">
    <property type="component" value="Unassembled WGS sequence"/>
</dbReference>
<gene>
    <name evidence="2" type="ORF">OM074_11630</name>
</gene>
<dbReference type="PANTHER" id="PTHR43798">
    <property type="entry name" value="MONOACYLGLYCEROL LIPASE"/>
    <property type="match status" value="1"/>
</dbReference>
<evidence type="ECO:0000313" key="3">
    <source>
        <dbReference type="Proteomes" id="UP001207408"/>
    </source>
</evidence>
<dbReference type="AlphaFoldDB" id="A0AAE3MEH1"/>
<sequence length="244" mass="27219">MNILFIPGNSQSVDSFSEQIGSSLFDKHQLTVFDLEGEVNALENPGPISFFSDLKERLLELHRFKKFDCVVGHSWGGHLIAESVAQMEGVKGIVTFGAPFIAKPPRMEDSFLPNPAVPLFFTKNLNDEQLVQLAKACLYNKDWVQHIFNGMKKSSGIIRELTPAAISTGSYVDEVEQVAKLSIPICIVHGEKDEMVNADYYGTMDIPTLWGGEVFRISGSGHFPQLENAEEFNNLLARFFEDLC</sequence>
<proteinExistence type="predicted"/>
<evidence type="ECO:0000313" key="2">
    <source>
        <dbReference type="EMBL" id="MCW3806276.1"/>
    </source>
</evidence>
<dbReference type="InterPro" id="IPR029058">
    <property type="entry name" value="AB_hydrolase_fold"/>
</dbReference>
<keyword evidence="2" id="KW-0378">Hydrolase</keyword>
<keyword evidence="3" id="KW-1185">Reference proteome</keyword>
<reference evidence="2" key="1">
    <citation type="submission" date="2022-10" db="EMBL/GenBank/DDBJ databases">
        <authorList>
            <person name="Yu W.X."/>
        </authorList>
    </citation>
    <scope>NUCLEOTIDE SEQUENCE</scope>
    <source>
        <strain evidence="2">D04</strain>
    </source>
</reference>
<dbReference type="SUPFAM" id="SSF53474">
    <property type="entry name" value="alpha/beta-Hydrolases"/>
    <property type="match status" value="1"/>
</dbReference>
<feature type="domain" description="AB hydrolase-1" evidence="1">
    <location>
        <begin position="3"/>
        <end position="233"/>
    </location>
</feature>
<dbReference type="InterPro" id="IPR050266">
    <property type="entry name" value="AB_hydrolase_sf"/>
</dbReference>
<dbReference type="Gene3D" id="3.40.50.1820">
    <property type="entry name" value="alpha/beta hydrolase"/>
    <property type="match status" value="1"/>
</dbReference>
<dbReference type="InterPro" id="IPR000073">
    <property type="entry name" value="AB_hydrolase_1"/>
</dbReference>
<comment type="caution">
    <text evidence="2">The sequence shown here is derived from an EMBL/GenBank/DDBJ whole genome shotgun (WGS) entry which is preliminary data.</text>
</comment>
<dbReference type="Pfam" id="PF12697">
    <property type="entry name" value="Abhydrolase_6"/>
    <property type="match status" value="1"/>
</dbReference>
<protein>
    <submittedName>
        <fullName evidence="2">Alpha/beta hydrolase</fullName>
    </submittedName>
</protein>
<evidence type="ECO:0000259" key="1">
    <source>
        <dbReference type="Pfam" id="PF12697"/>
    </source>
</evidence>
<dbReference type="GO" id="GO:0046464">
    <property type="term" value="P:acylglycerol catabolic process"/>
    <property type="evidence" value="ECO:0007669"/>
    <property type="project" value="TreeGrafter"/>
</dbReference>
<dbReference type="PANTHER" id="PTHR43798:SF5">
    <property type="entry name" value="MONOACYLGLYCEROL LIPASE ABHD6"/>
    <property type="match status" value="1"/>
</dbReference>
<name>A0AAE3MEH1_9BACT</name>
<organism evidence="2 3">
    <name type="scientific">Plebeiibacterium marinum</name>
    <dbReference type="NCBI Taxonomy" id="2992111"/>
    <lineage>
        <taxon>Bacteria</taxon>
        <taxon>Pseudomonadati</taxon>
        <taxon>Bacteroidota</taxon>
        <taxon>Bacteroidia</taxon>
        <taxon>Marinilabiliales</taxon>
        <taxon>Marinilabiliaceae</taxon>
        <taxon>Plebeiibacterium</taxon>
    </lineage>
</organism>
<accession>A0AAE3MEH1</accession>
<dbReference type="GO" id="GO:0016020">
    <property type="term" value="C:membrane"/>
    <property type="evidence" value="ECO:0007669"/>
    <property type="project" value="TreeGrafter"/>
</dbReference>
<dbReference type="RefSeq" id="WP_301199648.1">
    <property type="nucleotide sequence ID" value="NZ_JAPDPI010000022.1"/>
</dbReference>
<dbReference type="EMBL" id="JAPDPI010000022">
    <property type="protein sequence ID" value="MCW3806276.1"/>
    <property type="molecule type" value="Genomic_DNA"/>
</dbReference>
<dbReference type="GO" id="GO:0047372">
    <property type="term" value="F:monoacylglycerol lipase activity"/>
    <property type="evidence" value="ECO:0007669"/>
    <property type="project" value="TreeGrafter"/>
</dbReference>